<evidence type="ECO:0000313" key="2">
    <source>
        <dbReference type="Proteomes" id="UP000789920"/>
    </source>
</evidence>
<proteinExistence type="predicted"/>
<dbReference type="EMBL" id="CAJVQC010119884">
    <property type="protein sequence ID" value="CAG8838211.1"/>
    <property type="molecule type" value="Genomic_DNA"/>
</dbReference>
<keyword evidence="2" id="KW-1185">Reference proteome</keyword>
<gene>
    <name evidence="1" type="ORF">RPERSI_LOCUS30588</name>
</gene>
<reference evidence="1" key="1">
    <citation type="submission" date="2021-06" db="EMBL/GenBank/DDBJ databases">
        <authorList>
            <person name="Kallberg Y."/>
            <person name="Tangrot J."/>
            <person name="Rosling A."/>
        </authorList>
    </citation>
    <scope>NUCLEOTIDE SEQUENCE</scope>
    <source>
        <strain evidence="1">MA461A</strain>
    </source>
</reference>
<feature type="non-terminal residue" evidence="1">
    <location>
        <position position="1"/>
    </location>
</feature>
<protein>
    <submittedName>
        <fullName evidence="1">3687_t:CDS:1</fullName>
    </submittedName>
</protein>
<organism evidence="1 2">
    <name type="scientific">Racocetra persica</name>
    <dbReference type="NCBI Taxonomy" id="160502"/>
    <lineage>
        <taxon>Eukaryota</taxon>
        <taxon>Fungi</taxon>
        <taxon>Fungi incertae sedis</taxon>
        <taxon>Mucoromycota</taxon>
        <taxon>Glomeromycotina</taxon>
        <taxon>Glomeromycetes</taxon>
        <taxon>Diversisporales</taxon>
        <taxon>Gigasporaceae</taxon>
        <taxon>Racocetra</taxon>
    </lineage>
</organism>
<dbReference type="Proteomes" id="UP000789920">
    <property type="component" value="Unassembled WGS sequence"/>
</dbReference>
<accession>A0ACA9SFF2</accession>
<sequence>DKLSTQAQTFKRYLRRDYAMKLTVDLLGHSVHDPCISHCLRHAFGD</sequence>
<name>A0ACA9SFF2_9GLOM</name>
<evidence type="ECO:0000313" key="1">
    <source>
        <dbReference type="EMBL" id="CAG8838211.1"/>
    </source>
</evidence>
<comment type="caution">
    <text evidence="1">The sequence shown here is derived from an EMBL/GenBank/DDBJ whole genome shotgun (WGS) entry which is preliminary data.</text>
</comment>
<feature type="non-terminal residue" evidence="1">
    <location>
        <position position="46"/>
    </location>
</feature>